<gene>
    <name evidence="1" type="ORF">LARSCL_LOCUS11776</name>
</gene>
<feature type="non-terminal residue" evidence="1">
    <location>
        <position position="38"/>
    </location>
</feature>
<reference evidence="1 2" key="1">
    <citation type="submission" date="2024-04" db="EMBL/GenBank/DDBJ databases">
        <authorList>
            <person name="Rising A."/>
            <person name="Reimegard J."/>
            <person name="Sonavane S."/>
            <person name="Akerstrom W."/>
            <person name="Nylinder S."/>
            <person name="Hedman E."/>
            <person name="Kallberg Y."/>
        </authorList>
    </citation>
    <scope>NUCLEOTIDE SEQUENCE [LARGE SCALE GENOMIC DNA]</scope>
</reference>
<comment type="caution">
    <text evidence="1">The sequence shown here is derived from an EMBL/GenBank/DDBJ whole genome shotgun (WGS) entry which is preliminary data.</text>
</comment>
<proteinExistence type="predicted"/>
<evidence type="ECO:0000313" key="2">
    <source>
        <dbReference type="Proteomes" id="UP001497382"/>
    </source>
</evidence>
<dbReference type="AlphaFoldDB" id="A0AAV2ACM5"/>
<dbReference type="EMBL" id="CAXIEN010000149">
    <property type="protein sequence ID" value="CAL1281784.1"/>
    <property type="molecule type" value="Genomic_DNA"/>
</dbReference>
<protein>
    <submittedName>
        <fullName evidence="1">Uncharacterized protein</fullName>
    </submittedName>
</protein>
<name>A0AAV2ACM5_9ARAC</name>
<feature type="non-terminal residue" evidence="1">
    <location>
        <position position="1"/>
    </location>
</feature>
<dbReference type="Proteomes" id="UP001497382">
    <property type="component" value="Unassembled WGS sequence"/>
</dbReference>
<sequence>VKTRDRLKGQESLPRRPHTIISIGVENIRGLPLRQGKN</sequence>
<keyword evidence="2" id="KW-1185">Reference proteome</keyword>
<organism evidence="1 2">
    <name type="scientific">Larinioides sclopetarius</name>
    <dbReference type="NCBI Taxonomy" id="280406"/>
    <lineage>
        <taxon>Eukaryota</taxon>
        <taxon>Metazoa</taxon>
        <taxon>Ecdysozoa</taxon>
        <taxon>Arthropoda</taxon>
        <taxon>Chelicerata</taxon>
        <taxon>Arachnida</taxon>
        <taxon>Araneae</taxon>
        <taxon>Araneomorphae</taxon>
        <taxon>Entelegynae</taxon>
        <taxon>Araneoidea</taxon>
        <taxon>Araneidae</taxon>
        <taxon>Larinioides</taxon>
    </lineage>
</organism>
<accession>A0AAV2ACM5</accession>
<evidence type="ECO:0000313" key="1">
    <source>
        <dbReference type="EMBL" id="CAL1281784.1"/>
    </source>
</evidence>